<accession>A0A521FTI5</accession>
<dbReference type="Gene3D" id="3.30.750.24">
    <property type="entry name" value="STAS domain"/>
    <property type="match status" value="1"/>
</dbReference>
<reference evidence="2 3" key="1">
    <citation type="submission" date="2017-05" db="EMBL/GenBank/DDBJ databases">
        <authorList>
            <person name="Varghese N."/>
            <person name="Submissions S."/>
        </authorList>
    </citation>
    <scope>NUCLEOTIDE SEQUENCE [LARGE SCALE GENOMIC DNA]</scope>
    <source>
        <strain evidence="2 3">DSM 46834</strain>
    </source>
</reference>
<name>A0A521FTI5_9ACTN</name>
<dbReference type="AlphaFoldDB" id="A0A521FTI5"/>
<dbReference type="EMBL" id="FXTJ01000017">
    <property type="protein sequence ID" value="SMO99489.1"/>
    <property type="molecule type" value="Genomic_DNA"/>
</dbReference>
<protein>
    <submittedName>
        <fullName evidence="2">Anti-anti-sigma factor</fullName>
    </submittedName>
</protein>
<keyword evidence="3" id="KW-1185">Reference proteome</keyword>
<sequence length="99" mass="10647">MNPHFQRTGPLPGYITIEREGDHRVLCLRGELDTAVAVSFMSSTALAVLARCTEASLAAGRRPVLRASSPPVDRILQLSGLQDAFGRPPTRPGHAETRG</sequence>
<dbReference type="Proteomes" id="UP000317484">
    <property type="component" value="Unassembled WGS sequence"/>
</dbReference>
<evidence type="ECO:0000313" key="3">
    <source>
        <dbReference type="Proteomes" id="UP000317484"/>
    </source>
</evidence>
<proteinExistence type="predicted"/>
<evidence type="ECO:0000259" key="1">
    <source>
        <dbReference type="Pfam" id="PF01740"/>
    </source>
</evidence>
<dbReference type="SUPFAM" id="SSF52091">
    <property type="entry name" value="SpoIIaa-like"/>
    <property type="match status" value="1"/>
</dbReference>
<gene>
    <name evidence="2" type="ORF">SAMN06273567_1177</name>
</gene>
<dbReference type="RefSeq" id="WP_142461049.1">
    <property type="nucleotide sequence ID" value="NZ_FXTJ01000017.1"/>
</dbReference>
<dbReference type="Pfam" id="PF01740">
    <property type="entry name" value="STAS"/>
    <property type="match status" value="1"/>
</dbReference>
<dbReference type="InterPro" id="IPR002645">
    <property type="entry name" value="STAS_dom"/>
</dbReference>
<feature type="domain" description="STAS" evidence="1">
    <location>
        <begin position="37"/>
        <end position="92"/>
    </location>
</feature>
<dbReference type="CDD" id="cd07043">
    <property type="entry name" value="STAS_anti-anti-sigma_factors"/>
    <property type="match status" value="1"/>
</dbReference>
<organism evidence="2 3">
    <name type="scientific">Geodermatophilus aquaeductus</name>
    <dbReference type="NCBI Taxonomy" id="1564161"/>
    <lineage>
        <taxon>Bacteria</taxon>
        <taxon>Bacillati</taxon>
        <taxon>Actinomycetota</taxon>
        <taxon>Actinomycetes</taxon>
        <taxon>Geodermatophilales</taxon>
        <taxon>Geodermatophilaceae</taxon>
        <taxon>Geodermatophilus</taxon>
    </lineage>
</organism>
<evidence type="ECO:0000313" key="2">
    <source>
        <dbReference type="EMBL" id="SMO99489.1"/>
    </source>
</evidence>
<dbReference type="InterPro" id="IPR036513">
    <property type="entry name" value="STAS_dom_sf"/>
</dbReference>